<evidence type="ECO:0000313" key="1">
    <source>
        <dbReference type="EMBL" id="KAJ8885171.1"/>
    </source>
</evidence>
<protein>
    <submittedName>
        <fullName evidence="1">Uncharacterized protein</fullName>
    </submittedName>
</protein>
<keyword evidence="2" id="KW-1185">Reference proteome</keyword>
<organism evidence="1 2">
    <name type="scientific">Dryococelus australis</name>
    <dbReference type="NCBI Taxonomy" id="614101"/>
    <lineage>
        <taxon>Eukaryota</taxon>
        <taxon>Metazoa</taxon>
        <taxon>Ecdysozoa</taxon>
        <taxon>Arthropoda</taxon>
        <taxon>Hexapoda</taxon>
        <taxon>Insecta</taxon>
        <taxon>Pterygota</taxon>
        <taxon>Neoptera</taxon>
        <taxon>Polyneoptera</taxon>
        <taxon>Phasmatodea</taxon>
        <taxon>Verophasmatodea</taxon>
        <taxon>Anareolatae</taxon>
        <taxon>Phasmatidae</taxon>
        <taxon>Eurycanthinae</taxon>
        <taxon>Dryococelus</taxon>
    </lineage>
</organism>
<evidence type="ECO:0000313" key="2">
    <source>
        <dbReference type="Proteomes" id="UP001159363"/>
    </source>
</evidence>
<sequence>MLLADLLLRECVNEWYTLEYDNSVKGVVHSLRTEVFLKDTRIKEFQEETKKDEQNQYLKRHHNGFDLASALLEYYNLHTSSLEMPPAQLLMSIKLQTKLPKFYNPEYMKIGNNCRADSRK</sequence>
<gene>
    <name evidence="1" type="ORF">PR048_011367</name>
</gene>
<reference evidence="1 2" key="1">
    <citation type="submission" date="2023-02" db="EMBL/GenBank/DDBJ databases">
        <title>LHISI_Scaffold_Assembly.</title>
        <authorList>
            <person name="Stuart O.P."/>
            <person name="Cleave R."/>
            <person name="Magrath M.J.L."/>
            <person name="Mikheyev A.S."/>
        </authorList>
    </citation>
    <scope>NUCLEOTIDE SEQUENCE [LARGE SCALE GENOMIC DNA]</scope>
    <source>
        <strain evidence="1">Daus_M_001</strain>
        <tissue evidence="1">Leg muscle</tissue>
    </source>
</reference>
<dbReference type="Proteomes" id="UP001159363">
    <property type="component" value="Chromosome X"/>
</dbReference>
<accession>A0ABQ9HM61</accession>
<dbReference type="EMBL" id="JARBHB010000004">
    <property type="protein sequence ID" value="KAJ8885171.1"/>
    <property type="molecule type" value="Genomic_DNA"/>
</dbReference>
<name>A0ABQ9HM61_9NEOP</name>
<comment type="caution">
    <text evidence="1">The sequence shown here is derived from an EMBL/GenBank/DDBJ whole genome shotgun (WGS) entry which is preliminary data.</text>
</comment>
<proteinExistence type="predicted"/>